<sequence length="69" mass="7955">MTERPDGALSGVMWDLNQRLQAGQNHALVEGAPVDAIPIFEGYDRALHPWMRGWRPGEIRETLRELWSR</sequence>
<name>M0HMT1_HALEO</name>
<reference evidence="1 2" key="1">
    <citation type="journal article" date="2014" name="PLoS Genet.">
        <title>Phylogenetically driven sequencing of extremely halophilic archaea reveals strategies for static and dynamic osmo-response.</title>
        <authorList>
            <person name="Becker E.A."/>
            <person name="Seitzer P.M."/>
            <person name="Tritt A."/>
            <person name="Larsen D."/>
            <person name="Krusor M."/>
            <person name="Yao A.I."/>
            <person name="Wu D."/>
            <person name="Madern D."/>
            <person name="Eisen J.A."/>
            <person name="Darling A.E."/>
            <person name="Facciotti M.T."/>
        </authorList>
    </citation>
    <scope>NUCLEOTIDE SEQUENCE [LARGE SCALE GENOMIC DNA]</scope>
    <source>
        <strain evidence="1 2">ATCC BAA-1513</strain>
    </source>
</reference>
<comment type="caution">
    <text evidence="1">The sequence shown here is derived from an EMBL/GenBank/DDBJ whole genome shotgun (WGS) entry which is preliminary data.</text>
</comment>
<accession>M0HMT1</accession>
<keyword evidence="2" id="KW-1185">Reference proteome</keyword>
<dbReference type="AlphaFoldDB" id="M0HMT1"/>
<dbReference type="PATRIC" id="fig|1230453.4.peg.2515"/>
<dbReference type="STRING" id="1230453.C453_12721"/>
<evidence type="ECO:0000313" key="1">
    <source>
        <dbReference type="EMBL" id="ELZ84409.1"/>
    </source>
</evidence>
<organism evidence="1 2">
    <name type="scientific">Haloferax elongans ATCC BAA-1513</name>
    <dbReference type="NCBI Taxonomy" id="1230453"/>
    <lineage>
        <taxon>Archaea</taxon>
        <taxon>Methanobacteriati</taxon>
        <taxon>Methanobacteriota</taxon>
        <taxon>Stenosarchaea group</taxon>
        <taxon>Halobacteria</taxon>
        <taxon>Halobacteriales</taxon>
        <taxon>Haloferacaceae</taxon>
        <taxon>Haloferax</taxon>
    </lineage>
</organism>
<gene>
    <name evidence="1" type="ORF">C453_12721</name>
</gene>
<dbReference type="Proteomes" id="UP000011612">
    <property type="component" value="Unassembled WGS sequence"/>
</dbReference>
<proteinExistence type="predicted"/>
<dbReference type="EMBL" id="AOLK01000020">
    <property type="protein sequence ID" value="ELZ84409.1"/>
    <property type="molecule type" value="Genomic_DNA"/>
</dbReference>
<protein>
    <submittedName>
        <fullName evidence="1">Uncharacterized protein</fullName>
    </submittedName>
</protein>
<evidence type="ECO:0000313" key="2">
    <source>
        <dbReference type="Proteomes" id="UP000011612"/>
    </source>
</evidence>